<dbReference type="PANTHER" id="PTHR18864:SF1">
    <property type="entry name" value="KINECTIN"/>
    <property type="match status" value="1"/>
</dbReference>
<dbReference type="GeneID" id="122132045"/>
<dbReference type="Proteomes" id="UP000515152">
    <property type="component" value="Unplaced"/>
</dbReference>
<keyword evidence="2" id="KW-1185">Reference proteome</keyword>
<evidence type="ECO:0000256" key="1">
    <source>
        <dbReference type="SAM" id="Coils"/>
    </source>
</evidence>
<reference evidence="3" key="1">
    <citation type="submission" date="2025-08" db="UniProtKB">
        <authorList>
            <consortium name="RefSeq"/>
        </authorList>
    </citation>
    <scope>IDENTIFICATION</scope>
</reference>
<sequence length="279" mass="31481">MEALSATEAILQGKLSRSTQEHQAVVESLEVECRATLHRLLPLVPLPSEQDHQQWLQSFETAMREVEATLPKNTTPDLAAAEDAQPMLEKLKAAEEAQRVLQKDCETYKKVLAETEGILQRLQNSVEQEESRWRMNLEMSQTELKELRKDKQTLGAELEQAEREGATYVSEIQELKTQLNEAFSKLDTEESERKEVNGDLYKAQQSLELIQDILKEAGQDNLLENSSLTTQTEDVDCKEKMMAGLKQTVKELQLLLQSVKKQLAKGQVGVEGDKDSTGL</sequence>
<dbReference type="AlphaFoldDB" id="A0A8M1KFR3"/>
<evidence type="ECO:0000313" key="3">
    <source>
        <dbReference type="RefSeq" id="XP_042562737.1"/>
    </source>
</evidence>
<dbReference type="GO" id="GO:0007018">
    <property type="term" value="P:microtubule-based movement"/>
    <property type="evidence" value="ECO:0007669"/>
    <property type="project" value="InterPro"/>
</dbReference>
<dbReference type="RefSeq" id="XP_042562737.1">
    <property type="nucleotide sequence ID" value="XM_042706803.1"/>
</dbReference>
<keyword evidence="1" id="KW-0175">Coiled coil</keyword>
<evidence type="ECO:0000313" key="2">
    <source>
        <dbReference type="Proteomes" id="UP000515152"/>
    </source>
</evidence>
<dbReference type="GO" id="GO:0019894">
    <property type="term" value="F:kinesin binding"/>
    <property type="evidence" value="ECO:0007669"/>
    <property type="project" value="InterPro"/>
</dbReference>
<feature type="coiled-coil region" evidence="1">
    <location>
        <begin position="91"/>
        <end position="192"/>
    </location>
</feature>
<dbReference type="PANTHER" id="PTHR18864">
    <property type="entry name" value="KINECTIN"/>
    <property type="match status" value="1"/>
</dbReference>
<gene>
    <name evidence="3" type="primary">LOC122132045</name>
</gene>
<protein>
    <submittedName>
        <fullName evidence="3">Kinectin-like isoform X2</fullName>
    </submittedName>
</protein>
<name>A0A8M1KFR3_CLUHA</name>
<organism evidence="2 3">
    <name type="scientific">Clupea harengus</name>
    <name type="common">Atlantic herring</name>
    <dbReference type="NCBI Taxonomy" id="7950"/>
    <lineage>
        <taxon>Eukaryota</taxon>
        <taxon>Metazoa</taxon>
        <taxon>Chordata</taxon>
        <taxon>Craniata</taxon>
        <taxon>Vertebrata</taxon>
        <taxon>Euteleostomi</taxon>
        <taxon>Actinopterygii</taxon>
        <taxon>Neopterygii</taxon>
        <taxon>Teleostei</taxon>
        <taxon>Clupei</taxon>
        <taxon>Clupeiformes</taxon>
        <taxon>Clupeoidei</taxon>
        <taxon>Clupeidae</taxon>
        <taxon>Clupea</taxon>
    </lineage>
</organism>
<dbReference type="InterPro" id="IPR024854">
    <property type="entry name" value="Kinectin"/>
</dbReference>
<accession>A0A8M1KFR3</accession>
<proteinExistence type="predicted"/>